<name>A0A6C0EVC8_9ZZZZ</name>
<protein>
    <submittedName>
        <fullName evidence="1">Uncharacterized protein</fullName>
    </submittedName>
</protein>
<proteinExistence type="predicted"/>
<sequence length="126" mass="15443">MTLKKKRVHINDLRYGNKYFIDYLYKNYYIEYIGIFRKNIIKNGDNVCEFFNVNAVYDMNFMGDQHFYNMKNVPMRYMGETSFYNDLHRNYYIVDFQKEKIQNAMELRAVNIILQRITGDTTFKYL</sequence>
<organism evidence="1">
    <name type="scientific">viral metagenome</name>
    <dbReference type="NCBI Taxonomy" id="1070528"/>
    <lineage>
        <taxon>unclassified sequences</taxon>
        <taxon>metagenomes</taxon>
        <taxon>organismal metagenomes</taxon>
    </lineage>
</organism>
<evidence type="ECO:0000313" key="1">
    <source>
        <dbReference type="EMBL" id="QHT32190.1"/>
    </source>
</evidence>
<accession>A0A6C0EVC8</accession>
<dbReference type="EMBL" id="MN738932">
    <property type="protein sequence ID" value="QHT32190.1"/>
    <property type="molecule type" value="Genomic_DNA"/>
</dbReference>
<reference evidence="1" key="1">
    <citation type="journal article" date="2020" name="Nature">
        <title>Giant virus diversity and host interactions through global metagenomics.</title>
        <authorList>
            <person name="Schulz F."/>
            <person name="Roux S."/>
            <person name="Paez-Espino D."/>
            <person name="Jungbluth S."/>
            <person name="Walsh D.A."/>
            <person name="Denef V.J."/>
            <person name="McMahon K.D."/>
            <person name="Konstantinidis K.T."/>
            <person name="Eloe-Fadrosh E.A."/>
            <person name="Kyrpides N.C."/>
            <person name="Woyke T."/>
        </authorList>
    </citation>
    <scope>NUCLEOTIDE SEQUENCE</scope>
    <source>
        <strain evidence="1">GVMAG-M-3300009159-65</strain>
    </source>
</reference>
<dbReference type="AlphaFoldDB" id="A0A6C0EVC8"/>